<evidence type="ECO:0000256" key="1">
    <source>
        <dbReference type="SAM" id="MobiDB-lite"/>
    </source>
</evidence>
<feature type="compositionally biased region" description="Basic and acidic residues" evidence="1">
    <location>
        <begin position="1"/>
        <end position="11"/>
    </location>
</feature>
<evidence type="ECO:0000313" key="3">
    <source>
        <dbReference type="Proteomes" id="UP000616769"/>
    </source>
</evidence>
<dbReference type="Proteomes" id="UP000616769">
    <property type="component" value="Unassembled WGS sequence"/>
</dbReference>
<feature type="compositionally biased region" description="Polar residues" evidence="1">
    <location>
        <begin position="93"/>
        <end position="105"/>
    </location>
</feature>
<name>A0A131ZY73_SARSC</name>
<evidence type="ECO:0000313" key="2">
    <source>
        <dbReference type="EMBL" id="KPM03459.1"/>
    </source>
</evidence>
<dbReference type="EMBL" id="JXLN01005129">
    <property type="protein sequence ID" value="KPM03459.1"/>
    <property type="molecule type" value="Genomic_DNA"/>
</dbReference>
<accession>A0A131ZY73</accession>
<sequence length="354" mass="39501">MIPDHKFDSLDRLSSQNLRSIQDREPTTQDFKEPTDVQSASFQPSELGREPSAREPSTLTGVSAPSIHPSELGREPSAPSIHPSQLDREFDPHSSSGELYSSMDTFQPPIMVGREPTLSEPISLEASFLHPSSQPSDIGRESTLSEPILLDVPSKSLLYDRLGHVPTLMDPRLLESSATAREPSQSPSPDISQTFYTPGWINSIYFFIFFVDHLYISESFSGRNSSLFMPSTTLAELPPYRREYEPSSEICLQPEDSITKHLGPQIASKVFATKTQAPITIVFRPTIVIIQNIVKLPDSLALSPDQTISIQNQETYIFPNSINVRNLNASYSQQTAESREPFLNFKDNSNQSNK</sequence>
<dbReference type="AlphaFoldDB" id="A0A131ZY73"/>
<proteinExistence type="predicted"/>
<dbReference type="OrthoDB" id="10643557at2759"/>
<feature type="region of interest" description="Disordered" evidence="1">
    <location>
        <begin position="1"/>
        <end position="114"/>
    </location>
</feature>
<reference evidence="2 3" key="1">
    <citation type="journal article" date="2015" name="Parasit. Vectors">
        <title>Draft genome of the scabies mite.</title>
        <authorList>
            <person name="Rider S.D.Jr."/>
            <person name="Morgan M.S."/>
            <person name="Arlian L.G."/>
        </authorList>
    </citation>
    <scope>NUCLEOTIDE SEQUENCE [LARGE SCALE GENOMIC DNA]</scope>
    <source>
        <strain evidence="2">Arlian Lab</strain>
    </source>
</reference>
<feature type="compositionally biased region" description="Basic and acidic residues" evidence="1">
    <location>
        <begin position="21"/>
        <end position="35"/>
    </location>
</feature>
<comment type="caution">
    <text evidence="2">The sequence shown here is derived from an EMBL/GenBank/DDBJ whole genome shotgun (WGS) entry which is preliminary data.</text>
</comment>
<protein>
    <submittedName>
        <fullName evidence="2">Uncharacterized protein</fullName>
    </submittedName>
</protein>
<dbReference type="VEuPathDB" id="VectorBase:SSCA002512"/>
<organism evidence="2 3">
    <name type="scientific">Sarcoptes scabiei</name>
    <name type="common">Itch mite</name>
    <name type="synonym">Acarus scabiei</name>
    <dbReference type="NCBI Taxonomy" id="52283"/>
    <lineage>
        <taxon>Eukaryota</taxon>
        <taxon>Metazoa</taxon>
        <taxon>Ecdysozoa</taxon>
        <taxon>Arthropoda</taxon>
        <taxon>Chelicerata</taxon>
        <taxon>Arachnida</taxon>
        <taxon>Acari</taxon>
        <taxon>Acariformes</taxon>
        <taxon>Sarcoptiformes</taxon>
        <taxon>Astigmata</taxon>
        <taxon>Psoroptidia</taxon>
        <taxon>Sarcoptoidea</taxon>
        <taxon>Sarcoptidae</taxon>
        <taxon>Sarcoptinae</taxon>
        <taxon>Sarcoptes</taxon>
    </lineage>
</organism>
<gene>
    <name evidence="2" type="ORF">QR98_0018910</name>
</gene>